<protein>
    <submittedName>
        <fullName evidence="2">Acyl-CoA thioesterase</fullName>
    </submittedName>
</protein>
<accession>A0A2S2DDQ2</accession>
<reference evidence="2 3" key="1">
    <citation type="submission" date="2018-05" db="EMBL/GenBank/DDBJ databases">
        <title>Complete genome sequence of Massilia oculi sp. nov. CCUG 43427T (=DSM 26321T), the type strain of M. oculi, and comparison with genome sequences of other Massilia strains.</title>
        <authorList>
            <person name="Zhu B."/>
        </authorList>
    </citation>
    <scope>NUCLEOTIDE SEQUENCE [LARGE SCALE GENOMIC DNA]</scope>
    <source>
        <strain evidence="2 3">CCUG 43427</strain>
    </source>
</reference>
<dbReference type="Gene3D" id="3.10.129.10">
    <property type="entry name" value="Hotdog Thioesterase"/>
    <property type="match status" value="2"/>
</dbReference>
<dbReference type="AlphaFoldDB" id="A0A2S2DDQ2"/>
<gene>
    <name evidence="2" type="ORF">DIR46_02725</name>
</gene>
<dbReference type="EMBL" id="CP029343">
    <property type="protein sequence ID" value="AWL03475.1"/>
    <property type="molecule type" value="Genomic_DNA"/>
</dbReference>
<proteinExistence type="predicted"/>
<evidence type="ECO:0000256" key="1">
    <source>
        <dbReference type="ARBA" id="ARBA00022801"/>
    </source>
</evidence>
<dbReference type="PANTHER" id="PTHR31793">
    <property type="entry name" value="4-HYDROXYBENZOYL-COA THIOESTERASE FAMILY MEMBER"/>
    <property type="match status" value="1"/>
</dbReference>
<dbReference type="CDD" id="cd00586">
    <property type="entry name" value="4HBT"/>
    <property type="match status" value="1"/>
</dbReference>
<dbReference type="PANTHER" id="PTHR31793:SF37">
    <property type="entry name" value="ACYL-COA THIOESTER HYDROLASE YBGC"/>
    <property type="match status" value="1"/>
</dbReference>
<dbReference type="InterPro" id="IPR050563">
    <property type="entry name" value="4-hydroxybenzoyl-CoA_TE"/>
</dbReference>
<keyword evidence="1" id="KW-0378">Hydrolase</keyword>
<evidence type="ECO:0000313" key="2">
    <source>
        <dbReference type="EMBL" id="AWL03475.1"/>
    </source>
</evidence>
<dbReference type="RefSeq" id="WP_109343878.1">
    <property type="nucleotide sequence ID" value="NZ_CP029343.1"/>
</dbReference>
<dbReference type="InterPro" id="IPR029069">
    <property type="entry name" value="HotDog_dom_sf"/>
</dbReference>
<organism evidence="2 3">
    <name type="scientific">Massilia oculi</name>
    <dbReference type="NCBI Taxonomy" id="945844"/>
    <lineage>
        <taxon>Bacteria</taxon>
        <taxon>Pseudomonadati</taxon>
        <taxon>Pseudomonadota</taxon>
        <taxon>Betaproteobacteria</taxon>
        <taxon>Burkholderiales</taxon>
        <taxon>Oxalobacteraceae</taxon>
        <taxon>Telluria group</taxon>
        <taxon>Massilia</taxon>
    </lineage>
</organism>
<dbReference type="Proteomes" id="UP000245820">
    <property type="component" value="Chromosome"/>
</dbReference>
<dbReference type="KEGG" id="mtim:DIR46_02725"/>
<evidence type="ECO:0000313" key="3">
    <source>
        <dbReference type="Proteomes" id="UP000245820"/>
    </source>
</evidence>
<dbReference type="GO" id="GO:0047617">
    <property type="term" value="F:fatty acyl-CoA hydrolase activity"/>
    <property type="evidence" value="ECO:0007669"/>
    <property type="project" value="TreeGrafter"/>
</dbReference>
<dbReference type="Pfam" id="PF13279">
    <property type="entry name" value="4HBT_2"/>
    <property type="match status" value="1"/>
</dbReference>
<dbReference type="OrthoDB" id="9801517at2"/>
<dbReference type="SUPFAM" id="SSF54637">
    <property type="entry name" value="Thioesterase/thiol ester dehydrase-isomerase"/>
    <property type="match status" value="1"/>
</dbReference>
<name>A0A2S2DDQ2_9BURK</name>
<sequence>MDWDFPQPFILPVAPQAGDIDGLNHTNNAVYVRWCEQAGWAHSEMLGLSLDDYRRLDRAMAIRRGDYAYLLPTVQGEALSLATWLVGGDGKLTMERRFQLVRDSDGATVLRGRWELVCIEIGSGRPRRMPAEFLDTYMPVVVAPD</sequence>
<keyword evidence="3" id="KW-1185">Reference proteome</keyword>